<dbReference type="RefSeq" id="WP_024381372.1">
    <property type="nucleotide sequence ID" value="NZ_ALLE01000002.1"/>
</dbReference>
<dbReference type="PATRIC" id="fig|1214179.4.peg.1175"/>
<evidence type="ECO:0000313" key="2">
    <source>
        <dbReference type="Proteomes" id="UP000028185"/>
    </source>
</evidence>
<evidence type="ECO:0000313" key="1">
    <source>
        <dbReference type="EMBL" id="AIG43604.1"/>
    </source>
</evidence>
<proteinExistence type="predicted"/>
<accession>A0A075SH59</accession>
<gene>
    <name evidence="1" type="ORF">ID09_06040</name>
</gene>
<dbReference type="EMBL" id="CP008921">
    <property type="protein sequence ID" value="AIG43604.1"/>
    <property type="molecule type" value="Genomic_DNA"/>
</dbReference>
<dbReference type="Proteomes" id="UP000028185">
    <property type="component" value="Chromosome"/>
</dbReference>
<dbReference type="AlphaFoldDB" id="A0A075SH59"/>
<reference evidence="1 2" key="1">
    <citation type="journal article" date="2014" name="Genome Announc.">
        <title>Whole-Genome Sequence of Streptococcus suis Serotype 4 Reference Strain 6407.</title>
        <authorList>
            <person name="Wang K."/>
            <person name="Chen J."/>
            <person name="Yao H."/>
            <person name="Lu C."/>
        </authorList>
    </citation>
    <scope>NUCLEOTIDE SEQUENCE [LARGE SCALE GENOMIC DNA]</scope>
    <source>
        <strain evidence="1">6407</strain>
    </source>
</reference>
<protein>
    <submittedName>
        <fullName evidence="1">ATPase</fullName>
    </submittedName>
</protein>
<dbReference type="HOGENOM" id="CLU_108923_3_1_9"/>
<dbReference type="Gene3D" id="3.30.530.20">
    <property type="match status" value="1"/>
</dbReference>
<dbReference type="InterPro" id="IPR023393">
    <property type="entry name" value="START-like_dom_sf"/>
</dbReference>
<name>A0A075SH59_STRSU</name>
<organism evidence="1 2">
    <name type="scientific">Streptococcus suis 6407</name>
    <dbReference type="NCBI Taxonomy" id="1214179"/>
    <lineage>
        <taxon>Bacteria</taxon>
        <taxon>Bacillati</taxon>
        <taxon>Bacillota</taxon>
        <taxon>Bacilli</taxon>
        <taxon>Lactobacillales</taxon>
        <taxon>Streptococcaceae</taxon>
        <taxon>Streptococcus</taxon>
    </lineage>
</organism>
<dbReference type="SUPFAM" id="SSF55961">
    <property type="entry name" value="Bet v1-like"/>
    <property type="match status" value="1"/>
</dbReference>
<sequence>MKISIQKEAGHYLLSICYSVSASLAESWDLLATDSGFARWFPQLRVEGDKLIFEMEDFRETMDLLEYRKNEKIAYRWDSATVSFTLSQLENQTLITFEERIPEDFGNEFANAQKDMTGWLVPNECIKKFLEGQEPPVCQPLQEKWRTFLELELEGL</sequence>